<dbReference type="OrthoDB" id="3436553at2759"/>
<protein>
    <submittedName>
        <fullName evidence="2">Uncharacterized protein</fullName>
    </submittedName>
</protein>
<evidence type="ECO:0000313" key="2">
    <source>
        <dbReference type="EMBL" id="RJE20607.1"/>
    </source>
</evidence>
<accession>A0A3A2ZGV2</accession>
<dbReference type="AlphaFoldDB" id="A0A3A2ZGV2"/>
<name>A0A3A2ZGV2_9EURO</name>
<keyword evidence="1" id="KW-0812">Transmembrane</keyword>
<feature type="transmembrane region" description="Helical" evidence="1">
    <location>
        <begin position="20"/>
        <end position="40"/>
    </location>
</feature>
<keyword evidence="1" id="KW-1133">Transmembrane helix</keyword>
<dbReference type="EMBL" id="MVGC01000291">
    <property type="protein sequence ID" value="RJE20607.1"/>
    <property type="molecule type" value="Genomic_DNA"/>
</dbReference>
<gene>
    <name evidence="2" type="ORF">PHISCL_07044</name>
</gene>
<dbReference type="Proteomes" id="UP000266188">
    <property type="component" value="Unassembled WGS sequence"/>
</dbReference>
<keyword evidence="3" id="KW-1185">Reference proteome</keyword>
<keyword evidence="1" id="KW-0472">Membrane</keyword>
<reference evidence="3" key="1">
    <citation type="submission" date="2017-02" db="EMBL/GenBank/DDBJ databases">
        <authorList>
            <person name="Tafer H."/>
            <person name="Lopandic K."/>
        </authorList>
    </citation>
    <scope>NUCLEOTIDE SEQUENCE [LARGE SCALE GENOMIC DNA]</scope>
    <source>
        <strain evidence="3">CBS 366.77</strain>
    </source>
</reference>
<dbReference type="STRING" id="2070753.A0A3A2ZGV2"/>
<evidence type="ECO:0000256" key="1">
    <source>
        <dbReference type="SAM" id="Phobius"/>
    </source>
</evidence>
<organism evidence="2 3">
    <name type="scientific">Aspergillus sclerotialis</name>
    <dbReference type="NCBI Taxonomy" id="2070753"/>
    <lineage>
        <taxon>Eukaryota</taxon>
        <taxon>Fungi</taxon>
        <taxon>Dikarya</taxon>
        <taxon>Ascomycota</taxon>
        <taxon>Pezizomycotina</taxon>
        <taxon>Eurotiomycetes</taxon>
        <taxon>Eurotiomycetidae</taxon>
        <taxon>Eurotiales</taxon>
        <taxon>Aspergillaceae</taxon>
        <taxon>Aspergillus</taxon>
        <taxon>Aspergillus subgen. Polypaecilum</taxon>
    </lineage>
</organism>
<proteinExistence type="predicted"/>
<evidence type="ECO:0000313" key="3">
    <source>
        <dbReference type="Proteomes" id="UP000266188"/>
    </source>
</evidence>
<comment type="caution">
    <text evidence="2">The sequence shown here is derived from an EMBL/GenBank/DDBJ whole genome shotgun (WGS) entry which is preliminary data.</text>
</comment>
<sequence>MSGEIYPPYTPMKSLGHELGILFGFLGACIVIMIAYTVIWQGIQRKNKTKDLERRKELHARGFHRERGGIHEKMLDRFASPVHRAELPVEGSDAGIGVAVTTGSSGLKTPLGFERTLSPLSSVSSVSAAKKGSAAMREVL</sequence>